<protein>
    <submittedName>
        <fullName evidence="2">Uncharacterized protein</fullName>
    </submittedName>
</protein>
<evidence type="ECO:0000313" key="3">
    <source>
        <dbReference type="Proteomes" id="UP000076858"/>
    </source>
</evidence>
<sequence>MHTQKTTTNETNKIKRMREG</sequence>
<keyword evidence="3" id="KW-1185">Reference proteome</keyword>
<name>A0A162SVU4_9CRUS</name>
<comment type="caution">
    <text evidence="2">The sequence shown here is derived from an EMBL/GenBank/DDBJ whole genome shotgun (WGS) entry which is preliminary data.</text>
</comment>
<dbReference type="AlphaFoldDB" id="A0A162SVU4"/>
<proteinExistence type="predicted"/>
<accession>A0A162SVU4</accession>
<gene>
    <name evidence="2" type="ORF">APZ42_011664</name>
</gene>
<dbReference type="Proteomes" id="UP000076858">
    <property type="component" value="Unassembled WGS sequence"/>
</dbReference>
<feature type="compositionally biased region" description="Polar residues" evidence="1">
    <location>
        <begin position="1"/>
        <end position="11"/>
    </location>
</feature>
<evidence type="ECO:0000313" key="2">
    <source>
        <dbReference type="EMBL" id="KZS21671.1"/>
    </source>
</evidence>
<feature type="region of interest" description="Disordered" evidence="1">
    <location>
        <begin position="1"/>
        <end position="20"/>
    </location>
</feature>
<reference evidence="2 3" key="1">
    <citation type="submission" date="2016-03" db="EMBL/GenBank/DDBJ databases">
        <title>EvidentialGene: Evidence-directed Construction of Genes on Genomes.</title>
        <authorList>
            <person name="Gilbert D.G."/>
            <person name="Choi J.-H."/>
            <person name="Mockaitis K."/>
            <person name="Colbourne J."/>
            <person name="Pfrender M."/>
        </authorList>
    </citation>
    <scope>NUCLEOTIDE SEQUENCE [LARGE SCALE GENOMIC DNA]</scope>
    <source>
        <strain evidence="2 3">Xinb3</strain>
        <tissue evidence="2">Complete organism</tissue>
    </source>
</reference>
<organism evidence="2 3">
    <name type="scientific">Daphnia magna</name>
    <dbReference type="NCBI Taxonomy" id="35525"/>
    <lineage>
        <taxon>Eukaryota</taxon>
        <taxon>Metazoa</taxon>
        <taxon>Ecdysozoa</taxon>
        <taxon>Arthropoda</taxon>
        <taxon>Crustacea</taxon>
        <taxon>Branchiopoda</taxon>
        <taxon>Diplostraca</taxon>
        <taxon>Cladocera</taxon>
        <taxon>Anomopoda</taxon>
        <taxon>Daphniidae</taxon>
        <taxon>Daphnia</taxon>
    </lineage>
</organism>
<evidence type="ECO:0000256" key="1">
    <source>
        <dbReference type="SAM" id="MobiDB-lite"/>
    </source>
</evidence>
<dbReference type="EMBL" id="LRGB01000024">
    <property type="protein sequence ID" value="KZS21671.1"/>
    <property type="molecule type" value="Genomic_DNA"/>
</dbReference>